<sequence length="420" mass="46640">MVYEYLWTIPPTSQLPSIKSISQNSLETLENAVEYLRRIYNPPVRGSRRRRTNKSKEKIPGDGLVESLRNDAFERKYAMRWLTAVISKLEFDSEEADTQPEGPSGLADTQHKREALIEKAASLLATCAGTASAGRVTRDFSFNLVDCAAAIAIRLTDVPLDNQDYGSVGAQTWGGACVMAEMITESPETFSLPMRPLPGSTLRCLELGAGTGLVGITVAKTMEWLIQQRQMDVNVDVVATDYYPSVLANLAQNVRANCSTSDTHTIPSQVDISTNFLDWSTFCDLEDIPETFQSGFDVVYGADIIYELQHAIWIKRCLAKLLLKPSQSQYPDPTFHLIIPLRATHAIESSTIENVFPTESGHGNVPVEPQLDGDLELVIKHKEIIICDAESGRDGEEVEYAYYRIGWSPHTTDSITICKR</sequence>
<dbReference type="GO" id="GO:0008757">
    <property type="term" value="F:S-adenosylmethionine-dependent methyltransferase activity"/>
    <property type="evidence" value="ECO:0007669"/>
    <property type="project" value="UniProtKB-ARBA"/>
</dbReference>
<dbReference type="FunCoup" id="A0A409Y507">
    <property type="interactions" value="25"/>
</dbReference>
<accession>A0A409Y507</accession>
<dbReference type="Pfam" id="PF10294">
    <property type="entry name" value="Methyltransf_16"/>
    <property type="match status" value="1"/>
</dbReference>
<dbReference type="InterPro" id="IPR029063">
    <property type="entry name" value="SAM-dependent_MTases_sf"/>
</dbReference>
<dbReference type="STRING" id="231916.A0A409Y507"/>
<organism evidence="1 2">
    <name type="scientific">Gymnopilus dilepis</name>
    <dbReference type="NCBI Taxonomy" id="231916"/>
    <lineage>
        <taxon>Eukaryota</taxon>
        <taxon>Fungi</taxon>
        <taxon>Dikarya</taxon>
        <taxon>Basidiomycota</taxon>
        <taxon>Agaricomycotina</taxon>
        <taxon>Agaricomycetes</taxon>
        <taxon>Agaricomycetidae</taxon>
        <taxon>Agaricales</taxon>
        <taxon>Agaricineae</taxon>
        <taxon>Hymenogastraceae</taxon>
        <taxon>Gymnopilus</taxon>
    </lineage>
</organism>
<reference evidence="1 2" key="1">
    <citation type="journal article" date="2018" name="Evol. Lett.">
        <title>Horizontal gene cluster transfer increased hallucinogenic mushroom diversity.</title>
        <authorList>
            <person name="Reynolds H.T."/>
            <person name="Vijayakumar V."/>
            <person name="Gluck-Thaler E."/>
            <person name="Korotkin H.B."/>
            <person name="Matheny P.B."/>
            <person name="Slot J.C."/>
        </authorList>
    </citation>
    <scope>NUCLEOTIDE SEQUENCE [LARGE SCALE GENOMIC DNA]</scope>
    <source>
        <strain evidence="1 2">SRW20</strain>
    </source>
</reference>
<dbReference type="EMBL" id="NHYE01001148">
    <property type="protein sequence ID" value="PPQ98085.1"/>
    <property type="molecule type" value="Genomic_DNA"/>
</dbReference>
<dbReference type="SUPFAM" id="SSF53335">
    <property type="entry name" value="S-adenosyl-L-methionine-dependent methyltransferases"/>
    <property type="match status" value="1"/>
</dbReference>
<name>A0A409Y507_9AGAR</name>
<comment type="caution">
    <text evidence="1">The sequence shown here is derived from an EMBL/GenBank/DDBJ whole genome shotgun (WGS) entry which is preliminary data.</text>
</comment>
<evidence type="ECO:0000313" key="2">
    <source>
        <dbReference type="Proteomes" id="UP000284706"/>
    </source>
</evidence>
<dbReference type="PANTHER" id="PTHR14614:SF147">
    <property type="entry name" value="S-ADENOSYLMETHIONINE-DEPENDENT METHYLTRANSFERASE OF THE SEVEN BETA-STRAND FAMILY"/>
    <property type="match status" value="1"/>
</dbReference>
<dbReference type="InParanoid" id="A0A409Y507"/>
<dbReference type="AlphaFoldDB" id="A0A409Y507"/>
<keyword evidence="2" id="KW-1185">Reference proteome</keyword>
<dbReference type="PANTHER" id="PTHR14614">
    <property type="entry name" value="HEPATOCELLULAR CARCINOMA-ASSOCIATED ANTIGEN"/>
    <property type="match status" value="1"/>
</dbReference>
<proteinExistence type="predicted"/>
<protein>
    <submittedName>
        <fullName evidence="1">Uncharacterized protein</fullName>
    </submittedName>
</protein>
<dbReference type="InterPro" id="IPR019410">
    <property type="entry name" value="Methyltransf_16"/>
</dbReference>
<dbReference type="OrthoDB" id="433955at2759"/>
<dbReference type="Proteomes" id="UP000284706">
    <property type="component" value="Unassembled WGS sequence"/>
</dbReference>
<evidence type="ECO:0000313" key="1">
    <source>
        <dbReference type="EMBL" id="PPQ98085.1"/>
    </source>
</evidence>
<dbReference type="Gene3D" id="3.40.50.150">
    <property type="entry name" value="Vaccinia Virus protein VP39"/>
    <property type="match status" value="1"/>
</dbReference>
<gene>
    <name evidence="1" type="ORF">CVT26_003255</name>
</gene>